<comment type="caution">
    <text evidence="2">The sequence shown here is derived from an EMBL/GenBank/DDBJ whole genome shotgun (WGS) entry which is preliminary data.</text>
</comment>
<proteinExistence type="predicted"/>
<evidence type="ECO:0000313" key="2">
    <source>
        <dbReference type="EMBL" id="HIT36917.1"/>
    </source>
</evidence>
<gene>
    <name evidence="2" type="ORF">IAB59_00330</name>
</gene>
<protein>
    <submittedName>
        <fullName evidence="2">Uncharacterized protein</fullName>
    </submittedName>
</protein>
<dbReference type="AlphaFoldDB" id="A0A9D1G989"/>
<accession>A0A9D1G989</accession>
<reference evidence="2" key="1">
    <citation type="submission" date="2020-10" db="EMBL/GenBank/DDBJ databases">
        <authorList>
            <person name="Gilroy R."/>
        </authorList>
    </citation>
    <scope>NUCLEOTIDE SEQUENCE</scope>
    <source>
        <strain evidence="2">CHK195-26880</strain>
    </source>
</reference>
<evidence type="ECO:0000256" key="1">
    <source>
        <dbReference type="SAM" id="Coils"/>
    </source>
</evidence>
<name>A0A9D1G989_9FIRM</name>
<organism evidence="2 3">
    <name type="scientific">Candidatus Onthousia faecipullorum</name>
    <dbReference type="NCBI Taxonomy" id="2840887"/>
    <lineage>
        <taxon>Bacteria</taxon>
        <taxon>Bacillati</taxon>
        <taxon>Bacillota</taxon>
        <taxon>Bacilli</taxon>
        <taxon>Candidatus Onthousia</taxon>
    </lineage>
</organism>
<keyword evidence="1" id="KW-0175">Coiled coil</keyword>
<evidence type="ECO:0000313" key="3">
    <source>
        <dbReference type="Proteomes" id="UP000886833"/>
    </source>
</evidence>
<dbReference type="Proteomes" id="UP000886833">
    <property type="component" value="Unassembled WGS sequence"/>
</dbReference>
<dbReference type="EMBL" id="DVKQ01000002">
    <property type="protein sequence ID" value="HIT36917.1"/>
    <property type="molecule type" value="Genomic_DNA"/>
</dbReference>
<reference evidence="2" key="2">
    <citation type="journal article" date="2021" name="PeerJ">
        <title>Extensive microbial diversity within the chicken gut microbiome revealed by metagenomics and culture.</title>
        <authorList>
            <person name="Gilroy R."/>
            <person name="Ravi A."/>
            <person name="Getino M."/>
            <person name="Pursley I."/>
            <person name="Horton D.L."/>
            <person name="Alikhan N.F."/>
            <person name="Baker D."/>
            <person name="Gharbi K."/>
            <person name="Hall N."/>
            <person name="Watson M."/>
            <person name="Adriaenssens E.M."/>
            <person name="Foster-Nyarko E."/>
            <person name="Jarju S."/>
            <person name="Secka A."/>
            <person name="Antonio M."/>
            <person name="Oren A."/>
            <person name="Chaudhuri R.R."/>
            <person name="La Ragione R."/>
            <person name="Hildebrand F."/>
            <person name="Pallen M.J."/>
        </authorList>
    </citation>
    <scope>NUCLEOTIDE SEQUENCE</scope>
    <source>
        <strain evidence="2">CHK195-26880</strain>
    </source>
</reference>
<feature type="coiled-coil region" evidence="1">
    <location>
        <begin position="59"/>
        <end position="86"/>
    </location>
</feature>
<sequence>MLKITKNKYEIEETIQITENKEGKEEVLLEIPMQITSDELLKLKEILFGYTNKNISKYQNSTDEEKKQLENNAEKEINNHNEEIADICFKDNKEKIKEIAGEYKYEELLGDIKGFLLDFFIKKQIQPMSTTITDLTKIMSNFRALK</sequence>